<evidence type="ECO:0000313" key="1">
    <source>
        <dbReference type="EMBL" id="KAI3734713.1"/>
    </source>
</evidence>
<keyword evidence="2" id="KW-1185">Reference proteome</keyword>
<accession>A0ACB9CKD6</accession>
<proteinExistence type="predicted"/>
<sequence length="79" mass="9141">MDPSHNRRRERTTHTHTRTAVHPAGRSFNVQIFSLLLSPSQSRVICSCLCTLFLSCRPLSISQIWMYICFLSLRFGIED</sequence>
<gene>
    <name evidence="1" type="ORF">L6452_14188</name>
</gene>
<dbReference type="EMBL" id="CM042050">
    <property type="protein sequence ID" value="KAI3734713.1"/>
    <property type="molecule type" value="Genomic_DNA"/>
</dbReference>
<reference evidence="2" key="1">
    <citation type="journal article" date="2022" name="Mol. Ecol. Resour.">
        <title>The genomes of chicory, endive, great burdock and yacon provide insights into Asteraceae palaeo-polyploidization history and plant inulin production.</title>
        <authorList>
            <person name="Fan W."/>
            <person name="Wang S."/>
            <person name="Wang H."/>
            <person name="Wang A."/>
            <person name="Jiang F."/>
            <person name="Liu H."/>
            <person name="Zhao H."/>
            <person name="Xu D."/>
            <person name="Zhang Y."/>
        </authorList>
    </citation>
    <scope>NUCLEOTIDE SEQUENCE [LARGE SCALE GENOMIC DNA]</scope>
    <source>
        <strain evidence="2">cv. Niubang</strain>
    </source>
</reference>
<dbReference type="Proteomes" id="UP001055879">
    <property type="component" value="Linkage Group LG04"/>
</dbReference>
<name>A0ACB9CKD6_ARCLA</name>
<comment type="caution">
    <text evidence="1">The sequence shown here is derived from an EMBL/GenBank/DDBJ whole genome shotgun (WGS) entry which is preliminary data.</text>
</comment>
<organism evidence="1 2">
    <name type="scientific">Arctium lappa</name>
    <name type="common">Greater burdock</name>
    <name type="synonym">Lappa major</name>
    <dbReference type="NCBI Taxonomy" id="4217"/>
    <lineage>
        <taxon>Eukaryota</taxon>
        <taxon>Viridiplantae</taxon>
        <taxon>Streptophyta</taxon>
        <taxon>Embryophyta</taxon>
        <taxon>Tracheophyta</taxon>
        <taxon>Spermatophyta</taxon>
        <taxon>Magnoliopsida</taxon>
        <taxon>eudicotyledons</taxon>
        <taxon>Gunneridae</taxon>
        <taxon>Pentapetalae</taxon>
        <taxon>asterids</taxon>
        <taxon>campanulids</taxon>
        <taxon>Asterales</taxon>
        <taxon>Asteraceae</taxon>
        <taxon>Carduoideae</taxon>
        <taxon>Cardueae</taxon>
        <taxon>Arctiinae</taxon>
        <taxon>Arctium</taxon>
    </lineage>
</organism>
<protein>
    <submittedName>
        <fullName evidence="1">Uncharacterized protein</fullName>
    </submittedName>
</protein>
<reference evidence="1 2" key="2">
    <citation type="journal article" date="2022" name="Mol. Ecol. Resour.">
        <title>The genomes of chicory, endive, great burdock and yacon provide insights into Asteraceae paleo-polyploidization history and plant inulin production.</title>
        <authorList>
            <person name="Fan W."/>
            <person name="Wang S."/>
            <person name="Wang H."/>
            <person name="Wang A."/>
            <person name="Jiang F."/>
            <person name="Liu H."/>
            <person name="Zhao H."/>
            <person name="Xu D."/>
            <person name="Zhang Y."/>
        </authorList>
    </citation>
    <scope>NUCLEOTIDE SEQUENCE [LARGE SCALE GENOMIC DNA]</scope>
    <source>
        <strain evidence="2">cv. Niubang</strain>
    </source>
</reference>
<evidence type="ECO:0000313" key="2">
    <source>
        <dbReference type="Proteomes" id="UP001055879"/>
    </source>
</evidence>